<evidence type="ECO:0000256" key="4">
    <source>
        <dbReference type="ARBA" id="ARBA00022833"/>
    </source>
</evidence>
<feature type="chain" id="PRO_5015836298" evidence="5">
    <location>
        <begin position="24"/>
        <end position="276"/>
    </location>
</feature>
<dbReference type="GO" id="GO:0046872">
    <property type="term" value="F:metal ion binding"/>
    <property type="evidence" value="ECO:0007669"/>
    <property type="project" value="UniProtKB-KW"/>
</dbReference>
<dbReference type="Gene3D" id="3.60.15.10">
    <property type="entry name" value="Ribonuclease Z/Hydroxyacylglutathione hydrolase-like"/>
    <property type="match status" value="1"/>
</dbReference>
<dbReference type="PANTHER" id="PTHR42978">
    <property type="entry name" value="QUORUM-QUENCHING LACTONASE YTNP-RELATED-RELATED"/>
    <property type="match status" value="1"/>
</dbReference>
<dbReference type="AlphaFoldDB" id="A0A2U8PE98"/>
<dbReference type="KEGG" id="bot:CIT37_28885"/>
<accession>A0A2U8PE98</accession>
<reference evidence="7 8" key="1">
    <citation type="journal article" date="2014" name="Int. J. Syst. Evol. Microbiol.">
        <title>Bradyrhizobium ottawaense sp. nov., a symbiotic nitrogen fixing bacterium from root nodules of soybeans in Canada.</title>
        <authorList>
            <person name="Yu X."/>
            <person name="Cloutier S."/>
            <person name="Tambong J.T."/>
            <person name="Bromfield E.S."/>
        </authorList>
    </citation>
    <scope>NUCLEOTIDE SEQUENCE [LARGE SCALE GENOMIC DNA]</scope>
    <source>
        <strain evidence="7 8">OO99</strain>
    </source>
</reference>
<evidence type="ECO:0000256" key="1">
    <source>
        <dbReference type="ARBA" id="ARBA00007749"/>
    </source>
</evidence>
<dbReference type="InterPro" id="IPR051013">
    <property type="entry name" value="MBL_superfamily_lactonases"/>
</dbReference>
<dbReference type="InterPro" id="IPR001279">
    <property type="entry name" value="Metallo-B-lactamas"/>
</dbReference>
<keyword evidence="4" id="KW-0862">Zinc</keyword>
<dbReference type="EMBL" id="CP029425">
    <property type="protein sequence ID" value="AWL95707.1"/>
    <property type="molecule type" value="Genomic_DNA"/>
</dbReference>
<protein>
    <submittedName>
        <fullName evidence="7">N-acyl homoserine lactonase family protein</fullName>
    </submittedName>
</protein>
<dbReference type="GeneID" id="92966652"/>
<gene>
    <name evidence="7" type="ORF">CIT37_28885</name>
</gene>
<organism evidence="7 8">
    <name type="scientific">Bradyrhizobium ottawaense</name>
    <dbReference type="NCBI Taxonomy" id="931866"/>
    <lineage>
        <taxon>Bacteria</taxon>
        <taxon>Pseudomonadati</taxon>
        <taxon>Pseudomonadota</taxon>
        <taxon>Alphaproteobacteria</taxon>
        <taxon>Hyphomicrobiales</taxon>
        <taxon>Nitrobacteraceae</taxon>
        <taxon>Bradyrhizobium</taxon>
    </lineage>
</organism>
<feature type="domain" description="Metallo-beta-lactamase" evidence="6">
    <location>
        <begin position="62"/>
        <end position="260"/>
    </location>
</feature>
<dbReference type="PANTHER" id="PTHR42978:SF3">
    <property type="entry name" value="BLR3078 PROTEIN"/>
    <property type="match status" value="1"/>
</dbReference>
<feature type="signal peptide" evidence="5">
    <location>
        <begin position="1"/>
        <end position="23"/>
    </location>
</feature>
<reference evidence="7 8" key="2">
    <citation type="journal article" date="2017" name="Syst. Appl. Microbiol.">
        <title>Soybeans inoculated with root zone soils of Canadian native legumes harbour diverse and novel Bradyrhizobium spp. that possess agricultural potential.</title>
        <authorList>
            <person name="Bromfield E.S.P."/>
            <person name="Cloutier S."/>
            <person name="Tambong J.T."/>
            <person name="Tran Thi T.V."/>
        </authorList>
    </citation>
    <scope>NUCLEOTIDE SEQUENCE [LARGE SCALE GENOMIC DNA]</scope>
    <source>
        <strain evidence="7 8">OO99</strain>
    </source>
</reference>
<dbReference type="CDD" id="cd07729">
    <property type="entry name" value="AHL_lactonase_MBL-fold"/>
    <property type="match status" value="1"/>
</dbReference>
<dbReference type="Proteomes" id="UP000215703">
    <property type="component" value="Chromosome"/>
</dbReference>
<dbReference type="Pfam" id="PF00753">
    <property type="entry name" value="Lactamase_B"/>
    <property type="match status" value="1"/>
</dbReference>
<evidence type="ECO:0000313" key="8">
    <source>
        <dbReference type="Proteomes" id="UP000215703"/>
    </source>
</evidence>
<evidence type="ECO:0000256" key="5">
    <source>
        <dbReference type="SAM" id="SignalP"/>
    </source>
</evidence>
<evidence type="ECO:0000256" key="3">
    <source>
        <dbReference type="ARBA" id="ARBA00022801"/>
    </source>
</evidence>
<evidence type="ECO:0000259" key="6">
    <source>
        <dbReference type="SMART" id="SM00849"/>
    </source>
</evidence>
<name>A0A2U8PE98_9BRAD</name>
<evidence type="ECO:0000313" key="7">
    <source>
        <dbReference type="EMBL" id="AWL95707.1"/>
    </source>
</evidence>
<dbReference type="RefSeq" id="WP_095426325.1">
    <property type="nucleotide sequence ID" value="NZ_CP029425.2"/>
</dbReference>
<keyword evidence="3" id="KW-0378">Hydrolase</keyword>
<dbReference type="InterPro" id="IPR036866">
    <property type="entry name" value="RibonucZ/Hydroxyglut_hydro"/>
</dbReference>
<proteinExistence type="inferred from homology"/>
<dbReference type="SUPFAM" id="SSF56281">
    <property type="entry name" value="Metallo-hydrolase/oxidoreductase"/>
    <property type="match status" value="1"/>
</dbReference>
<keyword evidence="2" id="KW-0479">Metal-binding</keyword>
<dbReference type="GO" id="GO:0016787">
    <property type="term" value="F:hydrolase activity"/>
    <property type="evidence" value="ECO:0007669"/>
    <property type="project" value="UniProtKB-KW"/>
</dbReference>
<keyword evidence="5" id="KW-0732">Signal</keyword>
<sequence>MMPRITFAVAIAALALSGSAAQAQSEKAGVEKLYVLNCGEGTAGDISRWTPGLNEGKTMDFVDTCYLVKHSKGWFLWDTGIADSVASMPNGLVPADPKAVTWRRPKTLAAQIEQLGLKPDDVKAMAVSHTHPDHTGNVELFPQATLYVQKAEYDWPGANNEPRFKPSHPVELLTGDKDVFGDGSVTILSTPGHTPGHQSLLVKLPKTGAVVLSGDTVHFKDNWDNRRVPSMNVNKDQSAASMQKIADTLAKEKAQLWINHDKAQRDSQKMAPEFYD</sequence>
<evidence type="ECO:0000256" key="2">
    <source>
        <dbReference type="ARBA" id="ARBA00022723"/>
    </source>
</evidence>
<dbReference type="SMART" id="SM00849">
    <property type="entry name" value="Lactamase_B"/>
    <property type="match status" value="1"/>
</dbReference>
<comment type="similarity">
    <text evidence="1">Belongs to the metallo-beta-lactamase superfamily.</text>
</comment>